<organism evidence="3 4">
    <name type="scientific">Psychromarinibacter sediminicola</name>
    <dbReference type="NCBI Taxonomy" id="3033385"/>
    <lineage>
        <taxon>Bacteria</taxon>
        <taxon>Pseudomonadati</taxon>
        <taxon>Pseudomonadota</taxon>
        <taxon>Alphaproteobacteria</taxon>
        <taxon>Rhodobacterales</taxon>
        <taxon>Paracoccaceae</taxon>
        <taxon>Psychromarinibacter</taxon>
    </lineage>
</organism>
<keyword evidence="2" id="KW-0472">Membrane</keyword>
<evidence type="ECO:0000256" key="1">
    <source>
        <dbReference type="SAM" id="MobiDB-lite"/>
    </source>
</evidence>
<comment type="caution">
    <text evidence="3">The sequence shown here is derived from an EMBL/GenBank/DDBJ whole genome shotgun (WGS) entry which is preliminary data.</text>
</comment>
<feature type="transmembrane region" description="Helical" evidence="2">
    <location>
        <begin position="56"/>
        <end position="75"/>
    </location>
</feature>
<evidence type="ECO:0000313" key="4">
    <source>
        <dbReference type="Proteomes" id="UP001220964"/>
    </source>
</evidence>
<accession>A0AAE3T9I5</accession>
<feature type="region of interest" description="Disordered" evidence="1">
    <location>
        <begin position="1"/>
        <end position="23"/>
    </location>
</feature>
<keyword evidence="4" id="KW-1185">Reference proteome</keyword>
<feature type="transmembrane region" description="Helical" evidence="2">
    <location>
        <begin position="81"/>
        <end position="100"/>
    </location>
</feature>
<evidence type="ECO:0000256" key="2">
    <source>
        <dbReference type="SAM" id="Phobius"/>
    </source>
</evidence>
<name>A0AAE3T9I5_9RHOB</name>
<sequence>MSDLSDDAPVPARDAPVDKTAADPVPAGWEGILDAGERILWQGRPGTSVVWKASHILTSLFGVVFAGFAVFWMVMASQAPGGFWMFGLIHFAVGVGLAIGPPVWSAWTRRHTWYTLTDRRAFIATDLPLQGRKLKSYEIGPDTTIDYEAGERSNIYFAHEYKRTKNGSRRVPIGFERIPDGAEVYRLIRQVQSRKA</sequence>
<dbReference type="EMBL" id="JARGYC010000021">
    <property type="protein sequence ID" value="MDF0601059.1"/>
    <property type="molecule type" value="Genomic_DNA"/>
</dbReference>
<keyword evidence="2" id="KW-1133">Transmembrane helix</keyword>
<gene>
    <name evidence="3" type="ORF">P1J78_09985</name>
</gene>
<dbReference type="AlphaFoldDB" id="A0AAE3T9I5"/>
<proteinExistence type="predicted"/>
<keyword evidence="2" id="KW-0812">Transmembrane</keyword>
<protein>
    <submittedName>
        <fullName evidence="3">Aspartate carbamoyltransferase catalytic subunit</fullName>
    </submittedName>
</protein>
<dbReference type="Proteomes" id="UP001220964">
    <property type="component" value="Unassembled WGS sequence"/>
</dbReference>
<evidence type="ECO:0000313" key="3">
    <source>
        <dbReference type="EMBL" id="MDF0601059.1"/>
    </source>
</evidence>
<reference evidence="3" key="1">
    <citation type="submission" date="2023-03" db="EMBL/GenBank/DDBJ databases">
        <title>Multiphase analysis and comparison of six strains from genera Psychromarinibacter, Lutimaribacter, and Maritimibacter, including a novel species: Psychromarinibacter sediminicola sp. nov.</title>
        <authorList>
            <person name="Wang Y.-H."/>
            <person name="Ye M.-Q."/>
            <person name="Du Z.-J."/>
        </authorList>
    </citation>
    <scope>NUCLEOTIDE SEQUENCE</scope>
    <source>
        <strain evidence="3">C21-152</strain>
    </source>
</reference>
<dbReference type="RefSeq" id="WP_275567199.1">
    <property type="nucleotide sequence ID" value="NZ_JARGYC010000021.1"/>
</dbReference>